<keyword evidence="2" id="KW-1185">Reference proteome</keyword>
<dbReference type="Proteomes" id="UP001500620">
    <property type="component" value="Unassembled WGS sequence"/>
</dbReference>
<reference evidence="2" key="1">
    <citation type="journal article" date="2019" name="Int. J. Syst. Evol. Microbiol.">
        <title>The Global Catalogue of Microorganisms (GCM) 10K type strain sequencing project: providing services to taxonomists for standard genome sequencing and annotation.</title>
        <authorList>
            <consortium name="The Broad Institute Genomics Platform"/>
            <consortium name="The Broad Institute Genome Sequencing Center for Infectious Disease"/>
            <person name="Wu L."/>
            <person name="Ma J."/>
        </authorList>
    </citation>
    <scope>NUCLEOTIDE SEQUENCE [LARGE SCALE GENOMIC DNA]</scope>
    <source>
        <strain evidence="2">JCM 17441</strain>
    </source>
</reference>
<name>A0ABP8DWC1_9ACTN</name>
<evidence type="ECO:0000313" key="2">
    <source>
        <dbReference type="Proteomes" id="UP001500620"/>
    </source>
</evidence>
<accession>A0ABP8DWC1</accession>
<proteinExistence type="predicted"/>
<gene>
    <name evidence="1" type="ORF">GCM10022255_116760</name>
</gene>
<dbReference type="EMBL" id="BAABAT010000139">
    <property type="protein sequence ID" value="GAA4264310.1"/>
    <property type="molecule type" value="Genomic_DNA"/>
</dbReference>
<sequence>MPAAIRCPTDVRCANVRWPRRMHATHRYDSPHQPGCTTPPEPARTIDRPHTCTHRQGHQVGHILRAAADAARIAEIEAGGDPAIGMPLLERSGRRATPVLIDVLDCYPLTASGSNRVAQLMNTLDRSLRQTADW</sequence>
<organism evidence="1 2">
    <name type="scientific">Dactylosporangium darangshiense</name>
    <dbReference type="NCBI Taxonomy" id="579108"/>
    <lineage>
        <taxon>Bacteria</taxon>
        <taxon>Bacillati</taxon>
        <taxon>Actinomycetota</taxon>
        <taxon>Actinomycetes</taxon>
        <taxon>Micromonosporales</taxon>
        <taxon>Micromonosporaceae</taxon>
        <taxon>Dactylosporangium</taxon>
    </lineage>
</organism>
<evidence type="ECO:0000313" key="1">
    <source>
        <dbReference type="EMBL" id="GAA4264310.1"/>
    </source>
</evidence>
<protein>
    <submittedName>
        <fullName evidence="1">Uncharacterized protein</fullName>
    </submittedName>
</protein>
<comment type="caution">
    <text evidence="1">The sequence shown here is derived from an EMBL/GenBank/DDBJ whole genome shotgun (WGS) entry which is preliminary data.</text>
</comment>